<gene>
    <name evidence="1" type="ORF">SDC9_119482</name>
</gene>
<proteinExistence type="predicted"/>
<protein>
    <submittedName>
        <fullName evidence="1">Uncharacterized protein</fullName>
    </submittedName>
</protein>
<reference evidence="1" key="1">
    <citation type="submission" date="2019-08" db="EMBL/GenBank/DDBJ databases">
        <authorList>
            <person name="Kucharzyk K."/>
            <person name="Murdoch R.W."/>
            <person name="Higgins S."/>
            <person name="Loffler F."/>
        </authorList>
    </citation>
    <scope>NUCLEOTIDE SEQUENCE</scope>
</reference>
<organism evidence="1">
    <name type="scientific">bioreactor metagenome</name>
    <dbReference type="NCBI Taxonomy" id="1076179"/>
    <lineage>
        <taxon>unclassified sequences</taxon>
        <taxon>metagenomes</taxon>
        <taxon>ecological metagenomes</taxon>
    </lineage>
</organism>
<dbReference type="AlphaFoldDB" id="A0A645C3X1"/>
<evidence type="ECO:0000313" key="1">
    <source>
        <dbReference type="EMBL" id="MPM72506.1"/>
    </source>
</evidence>
<sequence length="227" mass="25152">MLGVYLPMKQFFSKQLTNLVFLVLIVAAALTIYLLSRAGTAPVSASAAAGMATPSPSAMASERPAPRGIPETIFQAHLETSEQYTAKSSAANPRAWVLSCDKQPEIRSALLYDVQNDCVSSLELTFDLPKSYESDSKSAIEQYLYEASKQQSDVQADLIRLFLSDLFPVCDSENRLQAATVRYWAEQALLLDRSGEDYENTVEGCRFLAYLTERDSAKLLVCCLFFE</sequence>
<name>A0A645C3X1_9ZZZZ</name>
<dbReference type="EMBL" id="VSSQ01024784">
    <property type="protein sequence ID" value="MPM72506.1"/>
    <property type="molecule type" value="Genomic_DNA"/>
</dbReference>
<accession>A0A645C3X1</accession>
<comment type="caution">
    <text evidence="1">The sequence shown here is derived from an EMBL/GenBank/DDBJ whole genome shotgun (WGS) entry which is preliminary data.</text>
</comment>